<comment type="caution">
    <text evidence="8">The sequence shown here is derived from an EMBL/GenBank/DDBJ whole genome shotgun (WGS) entry which is preliminary data.</text>
</comment>
<dbReference type="SMART" id="SM00054">
    <property type="entry name" value="EFh"/>
    <property type="match status" value="2"/>
</dbReference>
<evidence type="ECO:0000256" key="3">
    <source>
        <dbReference type="ARBA" id="ARBA00022723"/>
    </source>
</evidence>
<keyword evidence="9" id="KW-1185">Reference proteome</keyword>
<dbReference type="OrthoDB" id="26525at2759"/>
<keyword evidence="2" id="KW-0963">Cytoplasm</keyword>
<evidence type="ECO:0000256" key="5">
    <source>
        <dbReference type="ARBA" id="ARBA00022837"/>
    </source>
</evidence>
<evidence type="ECO:0000256" key="6">
    <source>
        <dbReference type="SAM" id="Coils"/>
    </source>
</evidence>
<feature type="coiled-coil region" evidence="6">
    <location>
        <begin position="16"/>
        <end position="43"/>
    </location>
</feature>
<evidence type="ECO:0000313" key="8">
    <source>
        <dbReference type="EMBL" id="KOO25158.1"/>
    </source>
</evidence>
<dbReference type="Pfam" id="PF13499">
    <property type="entry name" value="EF-hand_7"/>
    <property type="match status" value="1"/>
</dbReference>
<gene>
    <name evidence="8" type="ORF">Ctob_008664</name>
</gene>
<dbReference type="PROSITE" id="PS50222">
    <property type="entry name" value="EF_HAND_2"/>
    <property type="match status" value="2"/>
</dbReference>
<keyword evidence="5" id="KW-0106">Calcium</keyword>
<dbReference type="GO" id="GO:0048306">
    <property type="term" value="F:calcium-dependent protein binding"/>
    <property type="evidence" value="ECO:0007669"/>
    <property type="project" value="UniProtKB-ARBA"/>
</dbReference>
<evidence type="ECO:0000256" key="2">
    <source>
        <dbReference type="ARBA" id="ARBA00022490"/>
    </source>
</evidence>
<evidence type="ECO:0000256" key="4">
    <source>
        <dbReference type="ARBA" id="ARBA00022737"/>
    </source>
</evidence>
<keyword evidence="6" id="KW-0175">Coiled coil</keyword>
<accession>A0A0M0JFY8</accession>
<dbReference type="CDD" id="cd00051">
    <property type="entry name" value="EFh"/>
    <property type="match status" value="1"/>
</dbReference>
<reference evidence="9" key="1">
    <citation type="journal article" date="2015" name="PLoS Genet.">
        <title>Genome Sequence and Transcriptome Analyses of Chrysochromulina tobin: Metabolic Tools for Enhanced Algal Fitness in the Prominent Order Prymnesiales (Haptophyceae).</title>
        <authorList>
            <person name="Hovde B.T."/>
            <person name="Deodato C.R."/>
            <person name="Hunsperger H.M."/>
            <person name="Ryken S.A."/>
            <person name="Yost W."/>
            <person name="Jha R.K."/>
            <person name="Patterson J."/>
            <person name="Monnat R.J. Jr."/>
            <person name="Barlow S.B."/>
            <person name="Starkenburg S.R."/>
            <person name="Cattolico R.A."/>
        </authorList>
    </citation>
    <scope>NUCLEOTIDE SEQUENCE</scope>
    <source>
        <strain evidence="9">CCMP291</strain>
    </source>
</reference>
<dbReference type="Proteomes" id="UP000037460">
    <property type="component" value="Unassembled WGS sequence"/>
</dbReference>
<evidence type="ECO:0000313" key="9">
    <source>
        <dbReference type="Proteomes" id="UP000037460"/>
    </source>
</evidence>
<comment type="subcellular location">
    <subcellularLocation>
        <location evidence="1">Cytoplasm</location>
    </subcellularLocation>
</comment>
<dbReference type="InterPro" id="IPR002048">
    <property type="entry name" value="EF_hand_dom"/>
</dbReference>
<dbReference type="PROSITE" id="PS00018">
    <property type="entry name" value="EF_HAND_1"/>
    <property type="match status" value="2"/>
</dbReference>
<dbReference type="PANTHER" id="PTHR46212">
    <property type="entry name" value="PEFLIN"/>
    <property type="match status" value="1"/>
</dbReference>
<evidence type="ECO:0000259" key="7">
    <source>
        <dbReference type="PROSITE" id="PS50222"/>
    </source>
</evidence>
<dbReference type="GO" id="GO:0005509">
    <property type="term" value="F:calcium ion binding"/>
    <property type="evidence" value="ECO:0007669"/>
    <property type="project" value="InterPro"/>
</dbReference>
<keyword evidence="4" id="KW-0677">Repeat</keyword>
<dbReference type="GO" id="GO:0005737">
    <property type="term" value="C:cytoplasm"/>
    <property type="evidence" value="ECO:0007669"/>
    <property type="project" value="UniProtKB-SubCell"/>
</dbReference>
<feature type="domain" description="EF-hand" evidence="7">
    <location>
        <begin position="63"/>
        <end position="98"/>
    </location>
</feature>
<dbReference type="EMBL" id="JWZX01003013">
    <property type="protein sequence ID" value="KOO25158.1"/>
    <property type="molecule type" value="Genomic_DNA"/>
</dbReference>
<dbReference type="AlphaFoldDB" id="A0A0M0JFY8"/>
<feature type="domain" description="EF-hand" evidence="7">
    <location>
        <begin position="99"/>
        <end position="134"/>
    </location>
</feature>
<proteinExistence type="predicted"/>
<dbReference type="PANTHER" id="PTHR46212:SF3">
    <property type="entry name" value="GH27120P"/>
    <property type="match status" value="1"/>
</dbReference>
<dbReference type="SUPFAM" id="SSF47473">
    <property type="entry name" value="EF-hand"/>
    <property type="match status" value="1"/>
</dbReference>
<dbReference type="Gene3D" id="1.10.238.10">
    <property type="entry name" value="EF-hand"/>
    <property type="match status" value="1"/>
</dbReference>
<protein>
    <recommendedName>
        <fullName evidence="7">EF-hand domain-containing protein</fullName>
    </recommendedName>
</protein>
<dbReference type="InterPro" id="IPR051426">
    <property type="entry name" value="Peflin/Sorcin_CaBP"/>
</dbReference>
<organism evidence="8 9">
    <name type="scientific">Chrysochromulina tobinii</name>
    <dbReference type="NCBI Taxonomy" id="1460289"/>
    <lineage>
        <taxon>Eukaryota</taxon>
        <taxon>Haptista</taxon>
        <taxon>Haptophyta</taxon>
        <taxon>Prymnesiophyceae</taxon>
        <taxon>Prymnesiales</taxon>
        <taxon>Chrysochromulinaceae</taxon>
        <taxon>Chrysochromulina</taxon>
    </lineage>
</organism>
<dbReference type="InterPro" id="IPR018247">
    <property type="entry name" value="EF_Hand_1_Ca_BS"/>
</dbReference>
<dbReference type="InterPro" id="IPR011992">
    <property type="entry name" value="EF-hand-dom_pair"/>
</dbReference>
<sequence length="136" mass="14741">MIKSGGDAILMAIEKLAFAAAEAEAHAERVKKLEKVLGEEQAENMGRRARQKSKDLSDEIARMMEGNLESAFKQFDTDGSGTLDADELAAAYAAAGMPIAEEKLTKCMKILDANGDGVIDLEEFKSIAVKIKVMFQ</sequence>
<keyword evidence="3" id="KW-0479">Metal-binding</keyword>
<name>A0A0M0JFY8_9EUKA</name>
<evidence type="ECO:0000256" key="1">
    <source>
        <dbReference type="ARBA" id="ARBA00004496"/>
    </source>
</evidence>